<evidence type="ECO:0000313" key="1">
    <source>
        <dbReference type="EMBL" id="RAS19386.1"/>
    </source>
</evidence>
<name>A0A329B9D1_9BURK</name>
<dbReference type="AlphaFoldDB" id="A0A329B9D1"/>
<sequence length="46" mass="4996">MEVLPRDPSGSINIDVVSVEAYRTEMDVAMRAYLDAQAGDNDPLGL</sequence>
<dbReference type="EMBL" id="QLTK01000043">
    <property type="protein sequence ID" value="RAS19386.1"/>
    <property type="molecule type" value="Genomic_DNA"/>
</dbReference>
<dbReference type="Proteomes" id="UP000248918">
    <property type="component" value="Unassembled WGS sequence"/>
</dbReference>
<proteinExistence type="predicted"/>
<reference evidence="1 2" key="1">
    <citation type="submission" date="2018-06" db="EMBL/GenBank/DDBJ databases">
        <title>Genomic Encyclopedia of Type Strains, Phase III (KMG-III): the genomes of soil and plant-associated and newly described type strains.</title>
        <authorList>
            <person name="Whitman W."/>
        </authorList>
    </citation>
    <scope>NUCLEOTIDE SEQUENCE [LARGE SCALE GENOMIC DNA]</scope>
    <source>
        <strain evidence="1 2">LMG 23644</strain>
    </source>
</reference>
<gene>
    <name evidence="1" type="ORF">BX591_14350</name>
</gene>
<evidence type="ECO:0000313" key="2">
    <source>
        <dbReference type="Proteomes" id="UP000248918"/>
    </source>
</evidence>
<accession>A0A329B9D1</accession>
<protein>
    <submittedName>
        <fullName evidence="1">Uncharacterized protein</fullName>
    </submittedName>
</protein>
<comment type="caution">
    <text evidence="1">The sequence shown here is derived from an EMBL/GenBank/DDBJ whole genome shotgun (WGS) entry which is preliminary data.</text>
</comment>
<organism evidence="1 2">
    <name type="scientific">Paraburkholderia bryophila</name>
    <dbReference type="NCBI Taxonomy" id="420952"/>
    <lineage>
        <taxon>Bacteria</taxon>
        <taxon>Pseudomonadati</taxon>
        <taxon>Pseudomonadota</taxon>
        <taxon>Betaproteobacteria</taxon>
        <taxon>Burkholderiales</taxon>
        <taxon>Burkholderiaceae</taxon>
        <taxon>Paraburkholderia</taxon>
    </lineage>
</organism>